<dbReference type="EMBL" id="BGPR01008769">
    <property type="protein sequence ID" value="GBN35954.1"/>
    <property type="molecule type" value="Genomic_DNA"/>
</dbReference>
<keyword evidence="9 10" id="KW-0479">Metal-binding</keyword>
<dbReference type="GO" id="GO:0004497">
    <property type="term" value="F:monooxygenase activity"/>
    <property type="evidence" value="ECO:0007669"/>
    <property type="project" value="UniProtKB-KW"/>
</dbReference>
<dbReference type="GO" id="GO:0005506">
    <property type="term" value="F:iron ion binding"/>
    <property type="evidence" value="ECO:0007669"/>
    <property type="project" value="InterPro"/>
</dbReference>
<keyword evidence="8" id="KW-0472">Membrane</keyword>
<dbReference type="Gene3D" id="1.10.630.10">
    <property type="entry name" value="Cytochrome P450"/>
    <property type="match status" value="1"/>
</dbReference>
<keyword evidence="12" id="KW-1185">Reference proteome</keyword>
<proteinExistence type="inferred from homology"/>
<dbReference type="InterPro" id="IPR001128">
    <property type="entry name" value="Cyt_P450"/>
</dbReference>
<dbReference type="PANTHER" id="PTHR24291">
    <property type="entry name" value="CYTOCHROME P450 FAMILY 4"/>
    <property type="match status" value="1"/>
</dbReference>
<evidence type="ECO:0000256" key="1">
    <source>
        <dbReference type="ARBA" id="ARBA00001971"/>
    </source>
</evidence>
<dbReference type="Proteomes" id="UP000499080">
    <property type="component" value="Unassembled WGS sequence"/>
</dbReference>
<keyword evidence="6 9" id="KW-0408">Iron</keyword>
<feature type="binding site" description="axial binding residue" evidence="9">
    <location>
        <position position="435"/>
    </location>
    <ligand>
        <name>heme</name>
        <dbReference type="ChEBI" id="CHEBI:30413"/>
    </ligand>
    <ligandPart>
        <name>Fe</name>
        <dbReference type="ChEBI" id="CHEBI:18248"/>
    </ligandPart>
</feature>
<comment type="caution">
    <text evidence="11">The sequence shown here is derived from an EMBL/GenBank/DDBJ whole genome shotgun (WGS) entry which is preliminary data.</text>
</comment>
<evidence type="ECO:0000256" key="5">
    <source>
        <dbReference type="ARBA" id="ARBA00022824"/>
    </source>
</evidence>
<evidence type="ECO:0000313" key="12">
    <source>
        <dbReference type="Proteomes" id="UP000499080"/>
    </source>
</evidence>
<organism evidence="11 12">
    <name type="scientific">Araneus ventricosus</name>
    <name type="common">Orbweaver spider</name>
    <name type="synonym">Epeira ventricosa</name>
    <dbReference type="NCBI Taxonomy" id="182803"/>
    <lineage>
        <taxon>Eukaryota</taxon>
        <taxon>Metazoa</taxon>
        <taxon>Ecdysozoa</taxon>
        <taxon>Arthropoda</taxon>
        <taxon>Chelicerata</taxon>
        <taxon>Arachnida</taxon>
        <taxon>Araneae</taxon>
        <taxon>Araneomorphae</taxon>
        <taxon>Entelegynae</taxon>
        <taxon>Araneoidea</taxon>
        <taxon>Araneidae</taxon>
        <taxon>Araneus</taxon>
    </lineage>
</organism>
<keyword evidence="5" id="KW-0256">Endoplasmic reticulum</keyword>
<dbReference type="PRINTS" id="PR00385">
    <property type="entry name" value="P450"/>
</dbReference>
<dbReference type="Pfam" id="PF00067">
    <property type="entry name" value="p450"/>
    <property type="match status" value="1"/>
</dbReference>
<accession>A0A4Y2NB80</accession>
<dbReference type="AlphaFoldDB" id="A0A4Y2NB80"/>
<dbReference type="GO" id="GO:0016705">
    <property type="term" value="F:oxidoreductase activity, acting on paired donors, with incorporation or reduction of molecular oxygen"/>
    <property type="evidence" value="ECO:0007669"/>
    <property type="project" value="InterPro"/>
</dbReference>
<dbReference type="OrthoDB" id="1470350at2759"/>
<dbReference type="InterPro" id="IPR036396">
    <property type="entry name" value="Cyt_P450_sf"/>
</dbReference>
<comment type="similarity">
    <text evidence="3 10">Belongs to the cytochrome P450 family.</text>
</comment>
<dbReference type="InterPro" id="IPR050196">
    <property type="entry name" value="Cytochrome_P450_Monoox"/>
</dbReference>
<keyword evidence="4 9" id="KW-0349">Heme</keyword>
<keyword evidence="7 10" id="KW-0503">Monooxygenase</keyword>
<reference evidence="11 12" key="1">
    <citation type="journal article" date="2019" name="Sci. Rep.">
        <title>Orb-weaving spider Araneus ventricosus genome elucidates the spidroin gene catalogue.</title>
        <authorList>
            <person name="Kono N."/>
            <person name="Nakamura H."/>
            <person name="Ohtoshi R."/>
            <person name="Moran D.A.P."/>
            <person name="Shinohara A."/>
            <person name="Yoshida Y."/>
            <person name="Fujiwara M."/>
            <person name="Mori M."/>
            <person name="Tomita M."/>
            <person name="Arakawa K."/>
        </authorList>
    </citation>
    <scope>NUCLEOTIDE SEQUENCE [LARGE SCALE GENOMIC DNA]</scope>
</reference>
<dbReference type="CDD" id="cd20628">
    <property type="entry name" value="CYP4"/>
    <property type="match status" value="1"/>
</dbReference>
<dbReference type="InterPro" id="IPR017972">
    <property type="entry name" value="Cyt_P450_CS"/>
</dbReference>
<dbReference type="SUPFAM" id="SSF48264">
    <property type="entry name" value="Cytochrome P450"/>
    <property type="match status" value="1"/>
</dbReference>
<dbReference type="InterPro" id="IPR002401">
    <property type="entry name" value="Cyt_P450_E_grp-I"/>
</dbReference>
<dbReference type="PRINTS" id="PR00463">
    <property type="entry name" value="EP450I"/>
</dbReference>
<dbReference type="GO" id="GO:0020037">
    <property type="term" value="F:heme binding"/>
    <property type="evidence" value="ECO:0007669"/>
    <property type="project" value="InterPro"/>
</dbReference>
<name>A0A4Y2NB80_ARAVE</name>
<evidence type="ECO:0000256" key="4">
    <source>
        <dbReference type="ARBA" id="ARBA00022617"/>
    </source>
</evidence>
<evidence type="ECO:0000256" key="8">
    <source>
        <dbReference type="ARBA" id="ARBA00023136"/>
    </source>
</evidence>
<comment type="cofactor">
    <cofactor evidence="1 9">
        <name>heme</name>
        <dbReference type="ChEBI" id="CHEBI:30413"/>
    </cofactor>
</comment>
<evidence type="ECO:0000313" key="11">
    <source>
        <dbReference type="EMBL" id="GBN35954.1"/>
    </source>
</evidence>
<sequence length="488" mass="56411">MFQSSSVPGLPGNHLLRYLSLLISVYKQSSPTCPALALGLQWVWALCLLYGETGLLRATLLFKPVILFYKPETVEPLLNDPELIEKGSEYKLMVPWLGTGLVTSGGTKWRKHRKLLTPTIHFSILEKFIPVFQEQSEILVSKLQLRVLESWVDALPLISSCTLDVICQTAMGISINAQNDENCEYSKAIHEIGDSFMYRLLRPWLYPDIIFNLTSRGRTFKSNIQIVHGLSEKVIKEKKIEMTSDVNLKSKSENDLEESSFEKRKPFLELLLEYHLKDPSFTEKDVREEVDTFMFAGHDTSSVTVSWVLYCLGVYQEIQKKVHEELENIFETEENNKISRETLTRMKYLECVIKETMRLYPTVPIILRENNQPLKVLGHIIHPRTTCGIFIFGLHRDPESFPDPEIFDPDRFLPENSKNRHPYAFVPFSAGPRNCIGQKFAMMEMKTIISSILRRFRVTSLDSREKVILYPNLVTRSVRPVRLRFESR</sequence>
<evidence type="ECO:0000256" key="3">
    <source>
        <dbReference type="ARBA" id="ARBA00010617"/>
    </source>
</evidence>
<evidence type="ECO:0000256" key="10">
    <source>
        <dbReference type="RuleBase" id="RU000461"/>
    </source>
</evidence>
<dbReference type="PROSITE" id="PS00086">
    <property type="entry name" value="CYTOCHROME_P450"/>
    <property type="match status" value="1"/>
</dbReference>
<evidence type="ECO:0000256" key="9">
    <source>
        <dbReference type="PIRSR" id="PIRSR602401-1"/>
    </source>
</evidence>
<evidence type="ECO:0000256" key="2">
    <source>
        <dbReference type="ARBA" id="ARBA00004586"/>
    </source>
</evidence>
<dbReference type="PANTHER" id="PTHR24291:SF189">
    <property type="entry name" value="CYTOCHROME P450 4C3-RELATED"/>
    <property type="match status" value="1"/>
</dbReference>
<evidence type="ECO:0000256" key="6">
    <source>
        <dbReference type="ARBA" id="ARBA00023004"/>
    </source>
</evidence>
<evidence type="ECO:0000256" key="7">
    <source>
        <dbReference type="ARBA" id="ARBA00023033"/>
    </source>
</evidence>
<comment type="subcellular location">
    <subcellularLocation>
        <location evidence="2">Endoplasmic reticulum membrane</location>
    </subcellularLocation>
</comment>
<dbReference type="GO" id="GO:0005789">
    <property type="term" value="C:endoplasmic reticulum membrane"/>
    <property type="evidence" value="ECO:0007669"/>
    <property type="project" value="UniProtKB-SubCell"/>
</dbReference>
<keyword evidence="10" id="KW-0560">Oxidoreductase</keyword>
<protein>
    <submittedName>
        <fullName evidence="11">Cytochrome P450 4C1</fullName>
    </submittedName>
</protein>
<gene>
    <name evidence="11" type="primary">CYP4C1_14</name>
    <name evidence="11" type="ORF">AVEN_270993_1</name>
</gene>